<dbReference type="PANTHER" id="PTHR22852:SF0">
    <property type="entry name" value="DENTICLELESS PROTEIN HOMOLOG"/>
    <property type="match status" value="1"/>
</dbReference>
<dbReference type="Proteomes" id="UP000784294">
    <property type="component" value="Unassembled WGS sequence"/>
</dbReference>
<gene>
    <name evidence="3" type="ORF">PXEA_LOCUS17958</name>
</gene>
<dbReference type="GO" id="GO:0005634">
    <property type="term" value="C:nucleus"/>
    <property type="evidence" value="ECO:0007669"/>
    <property type="project" value="TreeGrafter"/>
</dbReference>
<dbReference type="OrthoDB" id="2096344at2759"/>
<dbReference type="AlphaFoldDB" id="A0A3S5A0N9"/>
<accession>A0A3S5A0N9</accession>
<evidence type="ECO:0000256" key="2">
    <source>
        <dbReference type="ARBA" id="ARBA00022786"/>
    </source>
</evidence>
<comment type="caution">
    <text evidence="3">The sequence shown here is derived from an EMBL/GenBank/DDBJ whole genome shotgun (WGS) entry which is preliminary data.</text>
</comment>
<dbReference type="GO" id="GO:0043161">
    <property type="term" value="P:proteasome-mediated ubiquitin-dependent protein catabolic process"/>
    <property type="evidence" value="ECO:0007669"/>
    <property type="project" value="TreeGrafter"/>
</dbReference>
<dbReference type="InterPro" id="IPR015943">
    <property type="entry name" value="WD40/YVTN_repeat-like_dom_sf"/>
</dbReference>
<keyword evidence="2" id="KW-0833">Ubl conjugation pathway</keyword>
<keyword evidence="4" id="KW-1185">Reference proteome</keyword>
<dbReference type="InterPro" id="IPR036322">
    <property type="entry name" value="WD40_repeat_dom_sf"/>
</dbReference>
<organism evidence="3 4">
    <name type="scientific">Protopolystoma xenopodis</name>
    <dbReference type="NCBI Taxonomy" id="117903"/>
    <lineage>
        <taxon>Eukaryota</taxon>
        <taxon>Metazoa</taxon>
        <taxon>Spiralia</taxon>
        <taxon>Lophotrochozoa</taxon>
        <taxon>Platyhelminthes</taxon>
        <taxon>Monogenea</taxon>
        <taxon>Polyopisthocotylea</taxon>
        <taxon>Polystomatidea</taxon>
        <taxon>Polystomatidae</taxon>
        <taxon>Protopolystoma</taxon>
    </lineage>
</organism>
<dbReference type="Gene3D" id="2.130.10.10">
    <property type="entry name" value="YVTN repeat-like/Quinoprotein amine dehydrogenase"/>
    <property type="match status" value="1"/>
</dbReference>
<dbReference type="PANTHER" id="PTHR22852">
    <property type="entry name" value="LETHAL 2 DENTICLELESS PROTEIN RETINOIC ACID-REGULATED NUCLEAR MATRIX-ASSOCIATED PROTEIN"/>
    <property type="match status" value="1"/>
</dbReference>
<proteinExistence type="predicted"/>
<protein>
    <submittedName>
        <fullName evidence="3">Uncharacterized protein</fullName>
    </submittedName>
</protein>
<evidence type="ECO:0000313" key="4">
    <source>
        <dbReference type="Proteomes" id="UP000784294"/>
    </source>
</evidence>
<dbReference type="InterPro" id="IPR051865">
    <property type="entry name" value="WD-repeat_CDT2_adapter"/>
</dbReference>
<comment type="pathway">
    <text evidence="1">Protein modification; protein ubiquitination.</text>
</comment>
<reference evidence="3" key="1">
    <citation type="submission" date="2018-11" db="EMBL/GenBank/DDBJ databases">
        <authorList>
            <consortium name="Pathogen Informatics"/>
        </authorList>
    </citation>
    <scope>NUCLEOTIDE SEQUENCE</scope>
</reference>
<dbReference type="SUPFAM" id="SSF50978">
    <property type="entry name" value="WD40 repeat-like"/>
    <property type="match status" value="1"/>
</dbReference>
<sequence length="85" mass="9624">MDVSPDDRYLVCGSSDRLAYIYAIGRSRQSPIVLPGHCGEVSVPRWSRHDPTRLITLSDDSQAFVWTMFPARRDTMAEPEELIGK</sequence>
<evidence type="ECO:0000256" key="1">
    <source>
        <dbReference type="ARBA" id="ARBA00004906"/>
    </source>
</evidence>
<name>A0A3S5A0N9_9PLAT</name>
<dbReference type="GO" id="GO:0030674">
    <property type="term" value="F:protein-macromolecule adaptor activity"/>
    <property type="evidence" value="ECO:0007669"/>
    <property type="project" value="TreeGrafter"/>
</dbReference>
<dbReference type="EMBL" id="CAAALY010068164">
    <property type="protein sequence ID" value="VEL24518.1"/>
    <property type="molecule type" value="Genomic_DNA"/>
</dbReference>
<evidence type="ECO:0000313" key="3">
    <source>
        <dbReference type="EMBL" id="VEL24518.1"/>
    </source>
</evidence>